<evidence type="ECO:0000256" key="4">
    <source>
        <dbReference type="ARBA" id="ARBA00022692"/>
    </source>
</evidence>
<proteinExistence type="inferred from homology"/>
<keyword evidence="4 7" id="KW-0812">Transmembrane</keyword>
<feature type="transmembrane region" description="Helical" evidence="7">
    <location>
        <begin position="12"/>
        <end position="32"/>
    </location>
</feature>
<evidence type="ECO:0000256" key="5">
    <source>
        <dbReference type="ARBA" id="ARBA00022989"/>
    </source>
</evidence>
<accession>A0ABW9QV22</accession>
<comment type="subcellular location">
    <subcellularLocation>
        <location evidence="1">Cell membrane</location>
        <topology evidence="1">Multi-pass membrane protein</topology>
    </subcellularLocation>
</comment>
<dbReference type="PANTHER" id="PTHR33778:SF1">
    <property type="entry name" value="MAGNESIUM TRANSPORTER YHID-RELATED"/>
    <property type="match status" value="1"/>
</dbReference>
<evidence type="ECO:0000313" key="9">
    <source>
        <dbReference type="EMBL" id="MST33351.1"/>
    </source>
</evidence>
<keyword evidence="3" id="KW-1003">Cell membrane</keyword>
<name>A0ABW9QV22_9ACTN</name>
<evidence type="ECO:0000256" key="6">
    <source>
        <dbReference type="ARBA" id="ARBA00023136"/>
    </source>
</evidence>
<evidence type="ECO:0000256" key="7">
    <source>
        <dbReference type="SAM" id="Phobius"/>
    </source>
</evidence>
<dbReference type="Pfam" id="PF02308">
    <property type="entry name" value="MgtC"/>
    <property type="match status" value="1"/>
</dbReference>
<dbReference type="InterPro" id="IPR049177">
    <property type="entry name" value="MgtC_SapB_SrpB_YhiD_N"/>
</dbReference>
<feature type="transmembrane region" description="Helical" evidence="7">
    <location>
        <begin position="128"/>
        <end position="147"/>
    </location>
</feature>
<dbReference type="EMBL" id="WJHE01000571">
    <property type="protein sequence ID" value="MST33351.1"/>
    <property type="molecule type" value="Genomic_DNA"/>
</dbReference>
<protein>
    <submittedName>
        <fullName evidence="9">MgtC/SapB family protein</fullName>
    </submittedName>
</protein>
<evidence type="ECO:0000259" key="8">
    <source>
        <dbReference type="Pfam" id="PF02308"/>
    </source>
</evidence>
<sequence>MLASLAAAAHGQGWPQVASLLVACGLTSLVGLERQLRGKPAGLRTTAIVGTSSALIVLVSKFGFTDVLAPRLVVVDPSRVAAQIVSGVGFIGGGLILTQRGRVRGLTTAASVWEAAAIGMAAGAGLTLLAAVVTALHFLTVLLYTPLTRVLPGSKSRTVRLVVTYEAGKGALRGVLARCSEHDWVVAGMDRSPAGAGLRGLLGDEAHEAQLVRVALSLTGPQVASAAGVVGAVEGVREAHLGEPEDD</sequence>
<keyword evidence="10" id="KW-1185">Reference proteome</keyword>
<evidence type="ECO:0000256" key="3">
    <source>
        <dbReference type="ARBA" id="ARBA00022475"/>
    </source>
</evidence>
<comment type="similarity">
    <text evidence="2">Belongs to the MgtC/SapB family.</text>
</comment>
<feature type="domain" description="MgtC/SapB/SrpB/YhiD N-terminal" evidence="8">
    <location>
        <begin position="20"/>
        <end position="149"/>
    </location>
</feature>
<evidence type="ECO:0000256" key="2">
    <source>
        <dbReference type="ARBA" id="ARBA00009298"/>
    </source>
</evidence>
<evidence type="ECO:0000313" key="10">
    <source>
        <dbReference type="Proteomes" id="UP000437736"/>
    </source>
</evidence>
<organism evidence="9 10">
    <name type="scientific">Acidiferrimicrobium australe</name>
    <dbReference type="NCBI Taxonomy" id="2664430"/>
    <lineage>
        <taxon>Bacteria</taxon>
        <taxon>Bacillati</taxon>
        <taxon>Actinomycetota</taxon>
        <taxon>Acidimicrobiia</taxon>
        <taxon>Acidimicrobiales</taxon>
        <taxon>Acidimicrobiaceae</taxon>
        <taxon>Acidiferrimicrobium</taxon>
    </lineage>
</organism>
<dbReference type="PANTHER" id="PTHR33778">
    <property type="entry name" value="PROTEIN MGTC"/>
    <property type="match status" value="1"/>
</dbReference>
<reference evidence="9 10" key="1">
    <citation type="submission" date="2019-11" db="EMBL/GenBank/DDBJ databases">
        <title>Acidiferrimicrobium australis gen. nov., sp. nov., an acidophilic and obligately heterotrophic, member of the Actinobacteria that catalyses dissimilatory oxido- reduction of iron isolated from metal-rich acidic water in Chile.</title>
        <authorList>
            <person name="Gonzalez D."/>
            <person name="Huber K."/>
            <person name="Hedrich S."/>
            <person name="Rojas-Villalobos C."/>
            <person name="Quatrini R."/>
            <person name="Dinamarca M.A."/>
            <person name="Schwarz A."/>
            <person name="Canales C."/>
            <person name="Nancucheo I."/>
        </authorList>
    </citation>
    <scope>NUCLEOTIDE SEQUENCE [LARGE SCALE GENOMIC DNA]</scope>
    <source>
        <strain evidence="9 10">USS-CCA1</strain>
    </source>
</reference>
<keyword evidence="6 7" id="KW-0472">Membrane</keyword>
<dbReference type="Proteomes" id="UP000437736">
    <property type="component" value="Unassembled WGS sequence"/>
</dbReference>
<comment type="caution">
    <text evidence="9">The sequence shown here is derived from an EMBL/GenBank/DDBJ whole genome shotgun (WGS) entry which is preliminary data.</text>
</comment>
<gene>
    <name evidence="9" type="ORF">GHK86_11560</name>
</gene>
<evidence type="ECO:0000256" key="1">
    <source>
        <dbReference type="ARBA" id="ARBA00004651"/>
    </source>
</evidence>
<keyword evidence="5 7" id="KW-1133">Transmembrane helix</keyword>
<feature type="transmembrane region" description="Helical" evidence="7">
    <location>
        <begin position="41"/>
        <end position="60"/>
    </location>
</feature>
<dbReference type="InterPro" id="IPR003416">
    <property type="entry name" value="MgtC/SapB/SrpB/YhiD_fam"/>
</dbReference>
<dbReference type="PRINTS" id="PR01837">
    <property type="entry name" value="MGTCSAPBPROT"/>
</dbReference>
<feature type="transmembrane region" description="Helical" evidence="7">
    <location>
        <begin position="80"/>
        <end position="98"/>
    </location>
</feature>